<protein>
    <recommendedName>
        <fullName evidence="2">Inclusion body clearance protein IML2</fullName>
    </recommendedName>
    <alternativeName>
        <fullName evidence="3">Inclusion body clearance protein iml2</fullName>
    </alternativeName>
</protein>
<comment type="subunit">
    <text evidence="1">Interacts with lipid droplet proteins.</text>
</comment>
<keyword evidence="6" id="KW-1133">Transmembrane helix</keyword>
<dbReference type="GO" id="GO:0005829">
    <property type="term" value="C:cytosol"/>
    <property type="evidence" value="ECO:0007669"/>
    <property type="project" value="TreeGrafter"/>
</dbReference>
<feature type="transmembrane region" description="Helical" evidence="6">
    <location>
        <begin position="244"/>
        <end position="267"/>
    </location>
</feature>
<dbReference type="GO" id="GO:0005634">
    <property type="term" value="C:nucleus"/>
    <property type="evidence" value="ECO:0007669"/>
    <property type="project" value="TreeGrafter"/>
</dbReference>
<dbReference type="EMBL" id="LAYC01000003">
    <property type="protein sequence ID" value="KYK54426.1"/>
    <property type="molecule type" value="Genomic_DNA"/>
</dbReference>
<dbReference type="PANTHER" id="PTHR31859">
    <property type="entry name" value="TETRATRICOPEPTIDE REPEAT PROTEIN 39 FAMILY MEMBER"/>
    <property type="match status" value="1"/>
</dbReference>
<evidence type="ECO:0000256" key="3">
    <source>
        <dbReference type="ARBA" id="ARBA00019539"/>
    </source>
</evidence>
<evidence type="ECO:0000256" key="5">
    <source>
        <dbReference type="SAM" id="MobiDB-lite"/>
    </source>
</evidence>
<sequence>MPWFRSGDAEKTNGDAETAAAKERASLEEALQWTSLVMNDDLDGAFEALQRGDSSFHSLGESVTFFMRSILGFEKQVMAEASSRLADCETRAWNDFKRAQQRPGSKLYPAGTEYELVRAEAQLMGAVVGVLHESLVEAMRSFLKLRKAFIILDGIIATETKMLAARAEDGNGGDGGGTSGSAVEAADAVEGEGAEAGKTSTTAAADADETKAPLAAPQSKVTDEELRVVDAVDIFIHSGANMCFGIILLILSLIPPAFSRILAVVGFRGDRARGVKMLWKSASHDNVNGALAGMVLLGYYNGLLGAVDIAPDAGDYDDDAEAVGAPLEKCNRLLAELRTRYPDSRLWRVEEARLLANNRKLAEAVQLLSTGPESRMKQVTALNDFELATDAAMIQDWVLMRDTFLLCLEVNDWSPAMYHYMAGCASLELYRDAVAAGDEEGARRRKAEAEASLRKGPQVAGKKRLMARQLPIETFVQRKVVKWEGQAKAWGVDLADAIGASPALEMCYMWNGPKRMGDDDLARGVKNLAWTRCTAPADVLDERIRRDGVEVAVWAVSMSGMLRAQGKLDEARRVIEEHVMIHDRAIFKGANKDDYVLPTATYELGVIEWVACCHPPADLAAEDVAAYRRGKLDECEAQLNKAKAWESYTLDARIGMRIQSGLETVAWLRRKMSCSSFRRLLGRRPSTPPTTWSLATGYQSRPQRAKALDTDEGGPDESEEAPVEGGGELRGGRGEVVAEEGNDEE</sequence>
<dbReference type="GeneID" id="63719027"/>
<feature type="region of interest" description="Disordered" evidence="5">
    <location>
        <begin position="685"/>
        <end position="745"/>
    </location>
</feature>
<keyword evidence="8" id="KW-1185">Reference proteome</keyword>
<accession>A0A151GBC6</accession>
<comment type="function">
    <text evidence="4">Inclusion body (IB) resident protein that interacts strongly with lipid droplet (LD) proteins. Involved in LD-mediated IB clearing after protein folding stress, probably by enabling access to the IBs of an LD-stored soluble sterol derivative that acts as a chaperone in inclusion clearing.</text>
</comment>
<dbReference type="PANTHER" id="PTHR31859:SF1">
    <property type="entry name" value="TETRATRICOPEPTIDE REPEAT PROTEIN 39C"/>
    <property type="match status" value="1"/>
</dbReference>
<dbReference type="RefSeq" id="XP_040653778.1">
    <property type="nucleotide sequence ID" value="XM_040803674.1"/>
</dbReference>
<dbReference type="AlphaFoldDB" id="A0A151GBC6"/>
<comment type="caution">
    <text evidence="7">The sequence shown here is derived from an EMBL/GenBank/DDBJ whole genome shotgun (WGS) entry which is preliminary data.</text>
</comment>
<name>A0A151GBC6_DRECN</name>
<keyword evidence="6" id="KW-0812">Transmembrane</keyword>
<feature type="compositionally biased region" description="Acidic residues" evidence="5">
    <location>
        <begin position="710"/>
        <end position="722"/>
    </location>
</feature>
<evidence type="ECO:0000256" key="4">
    <source>
        <dbReference type="ARBA" id="ARBA00043897"/>
    </source>
</evidence>
<feature type="compositionally biased region" description="Low complexity" evidence="5">
    <location>
        <begin position="196"/>
        <end position="205"/>
    </location>
</feature>
<dbReference type="Pfam" id="PF10300">
    <property type="entry name" value="Iml2-TPR_39"/>
    <property type="match status" value="1"/>
</dbReference>
<gene>
    <name evidence="7" type="ORF">DCS_06384</name>
</gene>
<dbReference type="InterPro" id="IPR019412">
    <property type="entry name" value="IML2/TPR_39"/>
</dbReference>
<evidence type="ECO:0000256" key="1">
    <source>
        <dbReference type="ARBA" id="ARBA00011408"/>
    </source>
</evidence>
<evidence type="ECO:0000313" key="8">
    <source>
        <dbReference type="Proteomes" id="UP000076580"/>
    </source>
</evidence>
<evidence type="ECO:0000256" key="2">
    <source>
        <dbReference type="ARBA" id="ARBA00018424"/>
    </source>
</evidence>
<evidence type="ECO:0000313" key="7">
    <source>
        <dbReference type="EMBL" id="KYK54426.1"/>
    </source>
</evidence>
<dbReference type="FunCoup" id="A0A151GBC6">
    <property type="interactions" value="111"/>
</dbReference>
<dbReference type="Proteomes" id="UP000076580">
    <property type="component" value="Chromosome 03"/>
</dbReference>
<feature type="region of interest" description="Disordered" evidence="5">
    <location>
        <begin position="168"/>
        <end position="218"/>
    </location>
</feature>
<feature type="compositionally biased region" description="Polar residues" evidence="5">
    <location>
        <begin position="689"/>
        <end position="702"/>
    </location>
</feature>
<dbReference type="GO" id="GO:0005741">
    <property type="term" value="C:mitochondrial outer membrane"/>
    <property type="evidence" value="ECO:0007669"/>
    <property type="project" value="TreeGrafter"/>
</dbReference>
<feature type="compositionally biased region" description="Gly residues" evidence="5">
    <location>
        <begin position="170"/>
        <end position="179"/>
    </location>
</feature>
<reference evidence="7 8" key="1">
    <citation type="journal article" date="2016" name="Sci. Rep.">
        <title>Insights into Adaptations to a Near-Obligate Nematode Endoparasitic Lifestyle from the Finished Genome of Drechmeria coniospora.</title>
        <authorList>
            <person name="Zhang L."/>
            <person name="Zhou Z."/>
            <person name="Guo Q."/>
            <person name="Fokkens L."/>
            <person name="Miskei M."/>
            <person name="Pocsi I."/>
            <person name="Zhang W."/>
            <person name="Chen M."/>
            <person name="Wang L."/>
            <person name="Sun Y."/>
            <person name="Donzelli B.G."/>
            <person name="Gibson D.M."/>
            <person name="Nelson D.R."/>
            <person name="Luo J.G."/>
            <person name="Rep M."/>
            <person name="Liu H."/>
            <person name="Yang S."/>
            <person name="Wang J."/>
            <person name="Krasnoff S.B."/>
            <person name="Xu Y."/>
            <person name="Molnar I."/>
            <person name="Lin M."/>
        </authorList>
    </citation>
    <scope>NUCLEOTIDE SEQUENCE [LARGE SCALE GENOMIC DNA]</scope>
    <source>
        <strain evidence="7 8">ARSEF 6962</strain>
    </source>
</reference>
<organism evidence="7 8">
    <name type="scientific">Drechmeria coniospora</name>
    <name type="common">Nematophagous fungus</name>
    <name type="synonym">Meria coniospora</name>
    <dbReference type="NCBI Taxonomy" id="98403"/>
    <lineage>
        <taxon>Eukaryota</taxon>
        <taxon>Fungi</taxon>
        <taxon>Dikarya</taxon>
        <taxon>Ascomycota</taxon>
        <taxon>Pezizomycotina</taxon>
        <taxon>Sordariomycetes</taxon>
        <taxon>Hypocreomycetidae</taxon>
        <taxon>Hypocreales</taxon>
        <taxon>Ophiocordycipitaceae</taxon>
        <taxon>Drechmeria</taxon>
    </lineage>
</organism>
<dbReference type="InParanoid" id="A0A151GBC6"/>
<proteinExistence type="predicted"/>
<keyword evidence="6" id="KW-0472">Membrane</keyword>
<evidence type="ECO:0000256" key="6">
    <source>
        <dbReference type="SAM" id="Phobius"/>
    </source>
</evidence>